<organism evidence="1 2">
    <name type="scientific">Caerostris extrusa</name>
    <name type="common">Bark spider</name>
    <name type="synonym">Caerostris bankana</name>
    <dbReference type="NCBI Taxonomy" id="172846"/>
    <lineage>
        <taxon>Eukaryota</taxon>
        <taxon>Metazoa</taxon>
        <taxon>Ecdysozoa</taxon>
        <taxon>Arthropoda</taxon>
        <taxon>Chelicerata</taxon>
        <taxon>Arachnida</taxon>
        <taxon>Araneae</taxon>
        <taxon>Araneomorphae</taxon>
        <taxon>Entelegynae</taxon>
        <taxon>Araneoidea</taxon>
        <taxon>Araneidae</taxon>
        <taxon>Caerostris</taxon>
    </lineage>
</organism>
<proteinExistence type="predicted"/>
<reference evidence="1 2" key="1">
    <citation type="submission" date="2021-06" db="EMBL/GenBank/DDBJ databases">
        <title>Caerostris extrusa draft genome.</title>
        <authorList>
            <person name="Kono N."/>
            <person name="Arakawa K."/>
        </authorList>
    </citation>
    <scope>NUCLEOTIDE SEQUENCE [LARGE SCALE GENOMIC DNA]</scope>
</reference>
<protein>
    <submittedName>
        <fullName evidence="1">Uncharacterized protein</fullName>
    </submittedName>
</protein>
<dbReference type="EMBL" id="BPLR01017548">
    <property type="protein sequence ID" value="GIY92523.1"/>
    <property type="molecule type" value="Genomic_DNA"/>
</dbReference>
<gene>
    <name evidence="1" type="ORF">CEXT_150411</name>
</gene>
<keyword evidence="2" id="KW-1185">Reference proteome</keyword>
<evidence type="ECO:0000313" key="2">
    <source>
        <dbReference type="Proteomes" id="UP001054945"/>
    </source>
</evidence>
<sequence>MGSTYAFTRSDRSLFSITQEKWPLQSSLLKNIERNESNSYFGSLPQILCRKILQNMLNKVCVIDAVTYLLQTFHLAGWFYPTIYYCVRFVIIRKKFSLGVTIRLMCQAVNLS</sequence>
<evidence type="ECO:0000313" key="1">
    <source>
        <dbReference type="EMBL" id="GIY92523.1"/>
    </source>
</evidence>
<name>A0AAV4XFH1_CAEEX</name>
<comment type="caution">
    <text evidence="1">The sequence shown here is derived from an EMBL/GenBank/DDBJ whole genome shotgun (WGS) entry which is preliminary data.</text>
</comment>
<dbReference type="AlphaFoldDB" id="A0AAV4XFH1"/>
<dbReference type="Proteomes" id="UP001054945">
    <property type="component" value="Unassembled WGS sequence"/>
</dbReference>
<accession>A0AAV4XFH1</accession>